<accession>A0A6J5PTX3</accession>
<organism evidence="1">
    <name type="scientific">uncultured Caudovirales phage</name>
    <dbReference type="NCBI Taxonomy" id="2100421"/>
    <lineage>
        <taxon>Viruses</taxon>
        <taxon>Duplodnaviria</taxon>
        <taxon>Heunggongvirae</taxon>
        <taxon>Uroviricota</taxon>
        <taxon>Caudoviricetes</taxon>
        <taxon>Peduoviridae</taxon>
        <taxon>Maltschvirus</taxon>
        <taxon>Maltschvirus maltsch</taxon>
    </lineage>
</organism>
<evidence type="ECO:0000313" key="1">
    <source>
        <dbReference type="EMBL" id="CAB4174327.1"/>
    </source>
</evidence>
<gene>
    <name evidence="2" type="ORF">UFOVP1138_78</name>
    <name evidence="3" type="ORF">UFOVP1394_75</name>
    <name evidence="1" type="ORF">UFOVP975_42</name>
</gene>
<reference evidence="1" key="1">
    <citation type="submission" date="2020-05" db="EMBL/GenBank/DDBJ databases">
        <authorList>
            <person name="Chiriac C."/>
            <person name="Salcher M."/>
            <person name="Ghai R."/>
            <person name="Kavagutti S V."/>
        </authorList>
    </citation>
    <scope>NUCLEOTIDE SEQUENCE</scope>
</reference>
<dbReference type="EMBL" id="LR796921">
    <property type="protein sequence ID" value="CAB4174327.1"/>
    <property type="molecule type" value="Genomic_DNA"/>
</dbReference>
<dbReference type="EMBL" id="LR797345">
    <property type="protein sequence ID" value="CAB4204459.1"/>
    <property type="molecule type" value="Genomic_DNA"/>
</dbReference>
<protein>
    <submittedName>
        <fullName evidence="1">Uncharacterized protein</fullName>
    </submittedName>
</protein>
<name>A0A6J5PTX3_9CAUD</name>
<sequence>MRDEALEYMPRYKRNTDLAYNQFNTVHVTYQKNRNSVIPEAMEKAYEIAGPKPTIVDKDIKSKEELHKWKFLWDKIYLATMDILCKERGHYA</sequence>
<proteinExistence type="predicted"/>
<dbReference type="EMBL" id="LR797086">
    <property type="protein sequence ID" value="CAB4186325.1"/>
    <property type="molecule type" value="Genomic_DNA"/>
</dbReference>
<evidence type="ECO:0000313" key="2">
    <source>
        <dbReference type="EMBL" id="CAB4186325.1"/>
    </source>
</evidence>
<evidence type="ECO:0000313" key="3">
    <source>
        <dbReference type="EMBL" id="CAB4204459.1"/>
    </source>
</evidence>